<evidence type="ECO:0000313" key="4">
    <source>
        <dbReference type="Proteomes" id="UP000479710"/>
    </source>
</evidence>
<dbReference type="Proteomes" id="UP000479710">
    <property type="component" value="Unassembled WGS sequence"/>
</dbReference>
<keyword evidence="2" id="KW-1133">Transmembrane helix</keyword>
<evidence type="ECO:0000256" key="2">
    <source>
        <dbReference type="SAM" id="Phobius"/>
    </source>
</evidence>
<keyword evidence="2" id="KW-0472">Membrane</keyword>
<proteinExistence type="predicted"/>
<reference evidence="3 4" key="1">
    <citation type="submission" date="2019-11" db="EMBL/GenBank/DDBJ databases">
        <title>Whole genome sequence of Oryza granulata.</title>
        <authorList>
            <person name="Li W."/>
        </authorList>
    </citation>
    <scope>NUCLEOTIDE SEQUENCE [LARGE SCALE GENOMIC DNA]</scope>
    <source>
        <strain evidence="4">cv. Menghai</strain>
        <tissue evidence="3">Leaf</tissue>
    </source>
</reference>
<feature type="region of interest" description="Disordered" evidence="1">
    <location>
        <begin position="1"/>
        <end position="27"/>
    </location>
</feature>
<protein>
    <submittedName>
        <fullName evidence="3">Uncharacterized protein</fullName>
    </submittedName>
</protein>
<accession>A0A6G1CYZ2</accession>
<dbReference type="AlphaFoldDB" id="A0A6G1CYZ2"/>
<keyword evidence="2" id="KW-0812">Transmembrane</keyword>
<dbReference type="EMBL" id="SPHZ02000007">
    <property type="protein sequence ID" value="KAF0905668.1"/>
    <property type="molecule type" value="Genomic_DNA"/>
</dbReference>
<keyword evidence="4" id="KW-1185">Reference proteome</keyword>
<feature type="transmembrane region" description="Helical" evidence="2">
    <location>
        <begin position="73"/>
        <end position="90"/>
    </location>
</feature>
<evidence type="ECO:0000313" key="3">
    <source>
        <dbReference type="EMBL" id="KAF0905668.1"/>
    </source>
</evidence>
<gene>
    <name evidence="3" type="ORF">E2562_007448</name>
</gene>
<comment type="caution">
    <text evidence="3">The sequence shown here is derived from an EMBL/GenBank/DDBJ whole genome shotgun (WGS) entry which is preliminary data.</text>
</comment>
<sequence>MGSADNPLSQAFVGLADKNSSGRREMEKNLRWRMAGRSWQAPEVSPTGDELLPPLPLIELTALPLQKKVVGPYYFVAASAIAVKLIFVAIKG</sequence>
<name>A0A6G1CYZ2_9ORYZ</name>
<organism evidence="3 4">
    <name type="scientific">Oryza meyeriana var. granulata</name>
    <dbReference type="NCBI Taxonomy" id="110450"/>
    <lineage>
        <taxon>Eukaryota</taxon>
        <taxon>Viridiplantae</taxon>
        <taxon>Streptophyta</taxon>
        <taxon>Embryophyta</taxon>
        <taxon>Tracheophyta</taxon>
        <taxon>Spermatophyta</taxon>
        <taxon>Magnoliopsida</taxon>
        <taxon>Liliopsida</taxon>
        <taxon>Poales</taxon>
        <taxon>Poaceae</taxon>
        <taxon>BOP clade</taxon>
        <taxon>Oryzoideae</taxon>
        <taxon>Oryzeae</taxon>
        <taxon>Oryzinae</taxon>
        <taxon>Oryza</taxon>
        <taxon>Oryza meyeriana</taxon>
    </lineage>
</organism>
<evidence type="ECO:0000256" key="1">
    <source>
        <dbReference type="SAM" id="MobiDB-lite"/>
    </source>
</evidence>